<dbReference type="Gene3D" id="3.30.565.10">
    <property type="entry name" value="Histidine kinase-like ATPase, C-terminal domain"/>
    <property type="match status" value="1"/>
</dbReference>
<dbReference type="InterPro" id="IPR036890">
    <property type="entry name" value="HATPase_C_sf"/>
</dbReference>
<protein>
    <submittedName>
        <fullName evidence="9">Sensor histidine kinase YesM</fullName>
    </submittedName>
</protein>
<evidence type="ECO:0000256" key="2">
    <source>
        <dbReference type="ARBA" id="ARBA00022475"/>
    </source>
</evidence>
<keyword evidence="2" id="KW-1003">Cell membrane</keyword>
<dbReference type="SMART" id="SM00387">
    <property type="entry name" value="HATPase_c"/>
    <property type="match status" value="1"/>
</dbReference>
<evidence type="ECO:0000256" key="4">
    <source>
        <dbReference type="ARBA" id="ARBA00022679"/>
    </source>
</evidence>
<dbReference type="Proteomes" id="UP000609323">
    <property type="component" value="Unassembled WGS sequence"/>
</dbReference>
<feature type="domain" description="HAMP" evidence="8">
    <location>
        <begin position="306"/>
        <end position="358"/>
    </location>
</feature>
<dbReference type="InterPro" id="IPR010559">
    <property type="entry name" value="Sig_transdc_His_kin_internal"/>
</dbReference>
<evidence type="ECO:0000256" key="1">
    <source>
        <dbReference type="ARBA" id="ARBA00004651"/>
    </source>
</evidence>
<keyword evidence="6 7" id="KW-0472">Membrane</keyword>
<dbReference type="SMART" id="SM00304">
    <property type="entry name" value="HAMP"/>
    <property type="match status" value="1"/>
</dbReference>
<keyword evidence="7" id="KW-1133">Transmembrane helix</keyword>
<dbReference type="EMBL" id="BMHF01000010">
    <property type="protein sequence ID" value="GGA42116.1"/>
    <property type="molecule type" value="Genomic_DNA"/>
</dbReference>
<dbReference type="PANTHER" id="PTHR34220:SF7">
    <property type="entry name" value="SENSOR HISTIDINE KINASE YPDA"/>
    <property type="match status" value="1"/>
</dbReference>
<evidence type="ECO:0000256" key="3">
    <source>
        <dbReference type="ARBA" id="ARBA00022553"/>
    </source>
</evidence>
<evidence type="ECO:0000256" key="6">
    <source>
        <dbReference type="ARBA" id="ARBA00023136"/>
    </source>
</evidence>
<feature type="transmembrane region" description="Helical" evidence="7">
    <location>
        <begin position="20"/>
        <end position="44"/>
    </location>
</feature>
<comment type="subcellular location">
    <subcellularLocation>
        <location evidence="1">Cell membrane</location>
        <topology evidence="1">Multi-pass membrane protein</topology>
    </subcellularLocation>
</comment>
<organism evidence="9 10">
    <name type="scientific">Paenibacillus physcomitrellae</name>
    <dbReference type="NCBI Taxonomy" id="1619311"/>
    <lineage>
        <taxon>Bacteria</taxon>
        <taxon>Bacillati</taxon>
        <taxon>Bacillota</taxon>
        <taxon>Bacilli</taxon>
        <taxon>Bacillales</taxon>
        <taxon>Paenibacillaceae</taxon>
        <taxon>Paenibacillus</taxon>
    </lineage>
</organism>
<evidence type="ECO:0000313" key="10">
    <source>
        <dbReference type="Proteomes" id="UP000609323"/>
    </source>
</evidence>
<evidence type="ECO:0000313" key="9">
    <source>
        <dbReference type="EMBL" id="GGA42116.1"/>
    </source>
</evidence>
<keyword evidence="7" id="KW-0812">Transmembrane</keyword>
<keyword evidence="4" id="KW-0808">Transferase</keyword>
<evidence type="ECO:0000259" key="8">
    <source>
        <dbReference type="PROSITE" id="PS50885"/>
    </source>
</evidence>
<dbReference type="GO" id="GO:0016301">
    <property type="term" value="F:kinase activity"/>
    <property type="evidence" value="ECO:0007669"/>
    <property type="project" value="UniProtKB-KW"/>
</dbReference>
<feature type="transmembrane region" description="Helical" evidence="7">
    <location>
        <begin position="285"/>
        <end position="304"/>
    </location>
</feature>
<keyword evidence="10" id="KW-1185">Reference proteome</keyword>
<dbReference type="InterPro" id="IPR050640">
    <property type="entry name" value="Bact_2-comp_sensor_kinase"/>
</dbReference>
<dbReference type="SUPFAM" id="SSF158472">
    <property type="entry name" value="HAMP domain-like"/>
    <property type="match status" value="1"/>
</dbReference>
<dbReference type="Pfam" id="PF00672">
    <property type="entry name" value="HAMP"/>
    <property type="match status" value="1"/>
</dbReference>
<name>A0ABQ1GE62_9BACL</name>
<dbReference type="RefSeq" id="WP_094094573.1">
    <property type="nucleotide sequence ID" value="NZ_BMHF01000010.1"/>
</dbReference>
<sequence length="578" mass="67164">MKGLLHEWLRRRLQTPYRSLRFKLMTFFLLVAIIPLLSLGVLSYRSSSSLTHNQFGKYGQYAVTQVQNQVDAQLNQMKITAESIYSYLLDPTKSVITEEVPRTYRQIQEKNDFEDFLKALKSDDYTRIYVITQSGYYYGDNDLYMSMLEQESWWKDFSSSHTDEYWIGMHPAIYYKEGSKNAGEDVIGLILPIRNQQGPLENARILIEMKADKIYNLFHLLERDTNAHVALRGNSNQSIYKTNDHFIPHADDVIWTSLLKTNDWTIEARLSYQQFYRSTAVIRSYTVIGLAGAMLLAMLLAYWLSSRLTGRIKHLKNLMLKAGTGQLEARFTIDSDDELGVLGRSFNNMLEQIQSLFDEVARTEKLKKEAELRAMHYQINPHLLFNTLNSIQWKARLQGNEEIRQMLYHLTVVLEGNLDLSQELVTVEQELKRIDHFLSIQRIRFGEVFDYERDIDERAIHCLIPRMSLQPLFENIFFHGFEDGAGRIVLRLKAENDYLQMILEDDGRGIDEARLRTLLQAETPKTTRGGLGLYNVDQKFKLHFGPGFGLRIESTKGKGTTITFVWPRREETEDGRAN</sequence>
<dbReference type="Gene3D" id="6.10.340.10">
    <property type="match status" value="1"/>
</dbReference>
<evidence type="ECO:0000256" key="5">
    <source>
        <dbReference type="ARBA" id="ARBA00022777"/>
    </source>
</evidence>
<keyword evidence="3" id="KW-0597">Phosphoprotein</keyword>
<dbReference type="PANTHER" id="PTHR34220">
    <property type="entry name" value="SENSOR HISTIDINE KINASE YPDA"/>
    <property type="match status" value="1"/>
</dbReference>
<keyword evidence="5 9" id="KW-0418">Kinase</keyword>
<dbReference type="SUPFAM" id="SSF55874">
    <property type="entry name" value="ATPase domain of HSP90 chaperone/DNA topoisomerase II/histidine kinase"/>
    <property type="match status" value="1"/>
</dbReference>
<evidence type="ECO:0000256" key="7">
    <source>
        <dbReference type="SAM" id="Phobius"/>
    </source>
</evidence>
<dbReference type="PROSITE" id="PS50885">
    <property type="entry name" value="HAMP"/>
    <property type="match status" value="1"/>
</dbReference>
<proteinExistence type="predicted"/>
<dbReference type="Pfam" id="PF06580">
    <property type="entry name" value="His_kinase"/>
    <property type="match status" value="1"/>
</dbReference>
<dbReference type="Pfam" id="PF02518">
    <property type="entry name" value="HATPase_c"/>
    <property type="match status" value="1"/>
</dbReference>
<reference evidence="10" key="1">
    <citation type="journal article" date="2019" name="Int. J. Syst. Evol. Microbiol.">
        <title>The Global Catalogue of Microorganisms (GCM) 10K type strain sequencing project: providing services to taxonomists for standard genome sequencing and annotation.</title>
        <authorList>
            <consortium name="The Broad Institute Genomics Platform"/>
            <consortium name="The Broad Institute Genome Sequencing Center for Infectious Disease"/>
            <person name="Wu L."/>
            <person name="Ma J."/>
        </authorList>
    </citation>
    <scope>NUCLEOTIDE SEQUENCE [LARGE SCALE GENOMIC DNA]</scope>
    <source>
        <strain evidence="10">CGMCC 1.15044</strain>
    </source>
</reference>
<dbReference type="CDD" id="cd06225">
    <property type="entry name" value="HAMP"/>
    <property type="match status" value="1"/>
</dbReference>
<dbReference type="InterPro" id="IPR003594">
    <property type="entry name" value="HATPase_dom"/>
</dbReference>
<dbReference type="InterPro" id="IPR003660">
    <property type="entry name" value="HAMP_dom"/>
</dbReference>
<gene>
    <name evidence="9" type="primary">yesM</name>
    <name evidence="9" type="ORF">GCM10010917_29210</name>
</gene>
<accession>A0ABQ1GE62</accession>
<comment type="caution">
    <text evidence="9">The sequence shown here is derived from an EMBL/GenBank/DDBJ whole genome shotgun (WGS) entry which is preliminary data.</text>
</comment>